<dbReference type="OrthoDB" id="2160351at2759"/>
<dbReference type="InterPro" id="IPR012340">
    <property type="entry name" value="NA-bd_OB-fold"/>
</dbReference>
<sequence length="1005" mass="113650">MAFQFKLVCELLTSLEAICTRDPPLLPKDREQRQRDTIDKWFTSHRKAINAQDTNGEAFLSCLLPERRTDRVYGLQEPRLIRVLPRSLRLGAQKTLELQDWNKPGNGDLGACIERVLKVFDAEPKAKPPVTIELIDQTLLQLASQCRFSSPEVRKTKTGPSQKPDELLGQIYLRLSSSEAKWMTRLILKNFSPVVLNDYIILRNYHFLLPDLLRFQDNFSSALALLRGPLAPYDAAPSFEARKKFRQEAAKHLEPQIGVKVGRPNFFKARSLDHCVKMTKAKRWSIERKYDGEYCEIHIDLDSGNPIQIFSKSGKDSTQDRQSAHLVIRDALRLGQPDCIFKKRCIVLGELVVFSDDKNKILEFHHIRKHVFRSGRRLGVDQDSFPEADEHLMVIFFDVLLLDENITMTRPHSERRQTLKALIQKKPGRAITSEWKIHDFSTRQSGQVLAYQFIDSVARRMEGLVLKPTDAPYFPLSTAETGEAMPNYYIKLKKDYMNDVDGERDEADFAVIGASFDPKLANQPGVKGLKWTTFYLGCTLNPDELRFGTSPNYQVVGCINCDQCIPKNELQTLNSLGQFRLADEDNGPPFNYTNSAFPGMTSLFADPFVVEVLGSSFVKPSNASFYMLRHPRILRVHLDRTWKNAVTFKELQEQAREALSSPKEGESQEMDRIYQTIKSRYNAKREKEQLSQISASTPQDTPSRTSVATTTPPGSTQSKRRSPLKFTQSPILVREDTNDRLAPLMHLNISPATAPKGPNLNRNGLKENKPLSNASNSQKSQTVPASKRKLSQASPEKSPLRKRAKAQTKVASPRKTWPALPSPEEGYCKLCKIGALNCPLANSVVYVDPSQATAELQLALRLHGAVIVNDLEALARETFTVEYPTSVIPESPAYPDKHLLVLCMYTSQTKMASIVAIAGIRERMLFLEPCVASWVGGPSEELPPQLAEKLMVPATFPCFEKTEEMYDCYYLGYTAWDADTDKIEFTSIVSQGFEPEWLDFDSVEL</sequence>
<protein>
    <recommendedName>
        <fullName evidence="7">ATP-dependent DNA ligase family profile domain-containing protein</fullName>
    </recommendedName>
</protein>
<evidence type="ECO:0000256" key="4">
    <source>
        <dbReference type="ARBA" id="ARBA00022840"/>
    </source>
</evidence>
<accession>A0A6A6ULD4</accession>
<keyword evidence="5" id="KW-0539">Nucleus</keyword>
<evidence type="ECO:0000256" key="6">
    <source>
        <dbReference type="SAM" id="MobiDB-lite"/>
    </source>
</evidence>
<reference evidence="8" key="1">
    <citation type="journal article" date="2020" name="Stud. Mycol.">
        <title>101 Dothideomycetes genomes: a test case for predicting lifestyles and emergence of pathogens.</title>
        <authorList>
            <person name="Haridas S."/>
            <person name="Albert R."/>
            <person name="Binder M."/>
            <person name="Bloem J."/>
            <person name="Labutti K."/>
            <person name="Salamov A."/>
            <person name="Andreopoulos B."/>
            <person name="Baker S."/>
            <person name="Barry K."/>
            <person name="Bills G."/>
            <person name="Bluhm B."/>
            <person name="Cannon C."/>
            <person name="Castanera R."/>
            <person name="Culley D."/>
            <person name="Daum C."/>
            <person name="Ezra D."/>
            <person name="Gonzalez J."/>
            <person name="Henrissat B."/>
            <person name="Kuo A."/>
            <person name="Liang C."/>
            <person name="Lipzen A."/>
            <person name="Lutzoni F."/>
            <person name="Magnuson J."/>
            <person name="Mondo S."/>
            <person name="Nolan M."/>
            <person name="Ohm R."/>
            <person name="Pangilinan J."/>
            <person name="Park H.-J."/>
            <person name="Ramirez L."/>
            <person name="Alfaro M."/>
            <person name="Sun H."/>
            <person name="Tritt A."/>
            <person name="Yoshinaga Y."/>
            <person name="Zwiers L.-H."/>
            <person name="Turgeon B."/>
            <person name="Goodwin S."/>
            <person name="Spatafora J."/>
            <person name="Crous P."/>
            <person name="Grigoriev I."/>
        </authorList>
    </citation>
    <scope>NUCLEOTIDE SEQUENCE</scope>
    <source>
        <strain evidence="8">CBS 115976</strain>
    </source>
</reference>
<dbReference type="Gene3D" id="2.40.50.140">
    <property type="entry name" value="Nucleic acid-binding proteins"/>
    <property type="match status" value="1"/>
</dbReference>
<dbReference type="GO" id="GO:0003677">
    <property type="term" value="F:DNA binding"/>
    <property type="evidence" value="ECO:0007669"/>
    <property type="project" value="InterPro"/>
</dbReference>
<feature type="region of interest" description="Disordered" evidence="6">
    <location>
        <begin position="748"/>
        <end position="817"/>
    </location>
</feature>
<dbReference type="InterPro" id="IPR012308">
    <property type="entry name" value="DNA_ligase_ATP-dep_N"/>
</dbReference>
<evidence type="ECO:0000259" key="7">
    <source>
        <dbReference type="PROSITE" id="PS50160"/>
    </source>
</evidence>
<evidence type="ECO:0000313" key="8">
    <source>
        <dbReference type="EMBL" id="KAF2673049.1"/>
    </source>
</evidence>
<dbReference type="AlphaFoldDB" id="A0A6A6ULD4"/>
<keyword evidence="4" id="KW-0067">ATP-binding</keyword>
<keyword evidence="9" id="KW-1185">Reference proteome</keyword>
<dbReference type="Proteomes" id="UP000799302">
    <property type="component" value="Unassembled WGS sequence"/>
</dbReference>
<evidence type="ECO:0000256" key="1">
    <source>
        <dbReference type="ARBA" id="ARBA00007572"/>
    </source>
</evidence>
<keyword evidence="3" id="KW-0547">Nucleotide-binding</keyword>
<dbReference type="GO" id="GO:0005524">
    <property type="term" value="F:ATP binding"/>
    <property type="evidence" value="ECO:0007669"/>
    <property type="project" value="UniProtKB-KW"/>
</dbReference>
<name>A0A6A6ULD4_9PEZI</name>
<dbReference type="PANTHER" id="PTHR45997:SF2">
    <property type="entry name" value="ATP DEPENDENT DNA LIGASE DOMAIN PROTEIN (AFU_ORTHOLOGUE AFUA_5G02430)"/>
    <property type="match status" value="1"/>
</dbReference>
<dbReference type="EMBL" id="MU004231">
    <property type="protein sequence ID" value="KAF2673049.1"/>
    <property type="molecule type" value="Genomic_DNA"/>
</dbReference>
<dbReference type="InterPro" id="IPR012310">
    <property type="entry name" value="DNA_ligase_ATP-dep_cent"/>
</dbReference>
<dbReference type="InterPro" id="IPR029710">
    <property type="entry name" value="LIG4"/>
</dbReference>
<feature type="domain" description="ATP-dependent DNA ligase family profile" evidence="7">
    <location>
        <begin position="385"/>
        <end position="540"/>
    </location>
</feature>
<dbReference type="PANTHER" id="PTHR45997">
    <property type="entry name" value="DNA LIGASE 4"/>
    <property type="match status" value="1"/>
</dbReference>
<dbReference type="Pfam" id="PF04675">
    <property type="entry name" value="DNA_ligase_A_N"/>
    <property type="match status" value="1"/>
</dbReference>
<dbReference type="GO" id="GO:0032807">
    <property type="term" value="C:DNA ligase IV complex"/>
    <property type="evidence" value="ECO:0007669"/>
    <property type="project" value="TreeGrafter"/>
</dbReference>
<feature type="compositionally biased region" description="Polar residues" evidence="6">
    <location>
        <begin position="690"/>
        <end position="717"/>
    </location>
</feature>
<dbReference type="GO" id="GO:0006303">
    <property type="term" value="P:double-strand break repair via nonhomologous end joining"/>
    <property type="evidence" value="ECO:0007669"/>
    <property type="project" value="TreeGrafter"/>
</dbReference>
<evidence type="ECO:0000313" key="9">
    <source>
        <dbReference type="Proteomes" id="UP000799302"/>
    </source>
</evidence>
<dbReference type="Gene3D" id="3.30.470.30">
    <property type="entry name" value="DNA ligase/mRNA capping enzyme"/>
    <property type="match status" value="1"/>
</dbReference>
<dbReference type="PROSITE" id="PS50160">
    <property type="entry name" value="DNA_LIGASE_A3"/>
    <property type="match status" value="1"/>
</dbReference>
<organism evidence="8 9">
    <name type="scientific">Microthyrium microscopicum</name>
    <dbReference type="NCBI Taxonomy" id="703497"/>
    <lineage>
        <taxon>Eukaryota</taxon>
        <taxon>Fungi</taxon>
        <taxon>Dikarya</taxon>
        <taxon>Ascomycota</taxon>
        <taxon>Pezizomycotina</taxon>
        <taxon>Dothideomycetes</taxon>
        <taxon>Dothideomycetes incertae sedis</taxon>
        <taxon>Microthyriales</taxon>
        <taxon>Microthyriaceae</taxon>
        <taxon>Microthyrium</taxon>
    </lineage>
</organism>
<keyword evidence="2" id="KW-0436">Ligase</keyword>
<dbReference type="Pfam" id="PF01068">
    <property type="entry name" value="DNA_ligase_A_M"/>
    <property type="match status" value="1"/>
</dbReference>
<dbReference type="InterPro" id="IPR036599">
    <property type="entry name" value="DNA_ligase_N_sf"/>
</dbReference>
<gene>
    <name evidence="8" type="ORF">BT63DRAFT_421244</name>
</gene>
<evidence type="ECO:0000256" key="3">
    <source>
        <dbReference type="ARBA" id="ARBA00022741"/>
    </source>
</evidence>
<dbReference type="SUPFAM" id="SSF56091">
    <property type="entry name" value="DNA ligase/mRNA capping enzyme, catalytic domain"/>
    <property type="match status" value="1"/>
</dbReference>
<proteinExistence type="inferred from homology"/>
<dbReference type="Gene3D" id="1.10.3260.10">
    <property type="entry name" value="DNA ligase, ATP-dependent, N-terminal domain"/>
    <property type="match status" value="1"/>
</dbReference>
<dbReference type="GO" id="GO:0003910">
    <property type="term" value="F:DNA ligase (ATP) activity"/>
    <property type="evidence" value="ECO:0007669"/>
    <property type="project" value="InterPro"/>
</dbReference>
<feature type="compositionally biased region" description="Polar residues" evidence="6">
    <location>
        <begin position="770"/>
        <end position="784"/>
    </location>
</feature>
<evidence type="ECO:0000256" key="2">
    <source>
        <dbReference type="ARBA" id="ARBA00022598"/>
    </source>
</evidence>
<feature type="region of interest" description="Disordered" evidence="6">
    <location>
        <begin position="684"/>
        <end position="735"/>
    </location>
</feature>
<comment type="similarity">
    <text evidence="1">Belongs to the ATP-dependent DNA ligase family.</text>
</comment>
<evidence type="ECO:0000256" key="5">
    <source>
        <dbReference type="ARBA" id="ARBA00023242"/>
    </source>
</evidence>
<dbReference type="GO" id="GO:0006310">
    <property type="term" value="P:DNA recombination"/>
    <property type="evidence" value="ECO:0007669"/>
    <property type="project" value="InterPro"/>
</dbReference>
<dbReference type="GO" id="GO:0006297">
    <property type="term" value="P:nucleotide-excision repair, DNA gap filling"/>
    <property type="evidence" value="ECO:0007669"/>
    <property type="project" value="TreeGrafter"/>
</dbReference>